<dbReference type="GO" id="GO:0004674">
    <property type="term" value="F:protein serine/threonine kinase activity"/>
    <property type="evidence" value="ECO:0007669"/>
    <property type="project" value="UniProtKB-KW"/>
</dbReference>
<reference evidence="3 4" key="1">
    <citation type="submission" date="2020-08" db="EMBL/GenBank/DDBJ databases">
        <title>Sequencing the genomes of 1000 actinobacteria strains.</title>
        <authorList>
            <person name="Klenk H.-P."/>
        </authorList>
    </citation>
    <scope>NUCLEOTIDE SEQUENCE [LARGE SCALE GENOMIC DNA]</scope>
    <source>
        <strain evidence="3 4">DSM 46659</strain>
    </source>
</reference>
<dbReference type="PANTHER" id="PTHR35526:SF3">
    <property type="entry name" value="ANTI-SIGMA-F FACTOR RSBW"/>
    <property type="match status" value="1"/>
</dbReference>
<proteinExistence type="predicted"/>
<dbReference type="Gene3D" id="3.30.565.10">
    <property type="entry name" value="Histidine kinase-like ATPase, C-terminal domain"/>
    <property type="match status" value="1"/>
</dbReference>
<dbReference type="EMBL" id="JACHDS010000001">
    <property type="protein sequence ID" value="MBB6172405.1"/>
    <property type="molecule type" value="Genomic_DNA"/>
</dbReference>
<organism evidence="3 4">
    <name type="scientific">Nocardiopsis mwathae</name>
    <dbReference type="NCBI Taxonomy" id="1472723"/>
    <lineage>
        <taxon>Bacteria</taxon>
        <taxon>Bacillati</taxon>
        <taxon>Actinomycetota</taxon>
        <taxon>Actinomycetes</taxon>
        <taxon>Streptosporangiales</taxon>
        <taxon>Nocardiopsidaceae</taxon>
        <taxon>Nocardiopsis</taxon>
    </lineage>
</organism>
<sequence>MIRMSNPPFPPPRLLALPSASSSPSTARTFVTSSLFALGAPQGSVEDAKLMVSEAVANAINHGRAPMHLSLTIKFASVEVEVYDSDPAPLDLPRRRADLIESGTRSDNLDDLIDAFDEEAPRNLLAESGRGLDLITHLSDGRCGWRSCPPGKVVWFSVPTPIDQAPSAIEWNVTRSSGPGELASSMGNHLTVQIGGCPR</sequence>
<dbReference type="InterPro" id="IPR036890">
    <property type="entry name" value="HATPase_C_sf"/>
</dbReference>
<evidence type="ECO:0000313" key="4">
    <source>
        <dbReference type="Proteomes" id="UP000546642"/>
    </source>
</evidence>
<keyword evidence="1" id="KW-0418">Kinase</keyword>
<gene>
    <name evidence="3" type="ORF">HNR23_002465</name>
</gene>
<dbReference type="AlphaFoldDB" id="A0A7W9YHS2"/>
<evidence type="ECO:0000256" key="1">
    <source>
        <dbReference type="ARBA" id="ARBA00022527"/>
    </source>
</evidence>
<feature type="domain" description="Histidine kinase/HSP90-like ATPase" evidence="2">
    <location>
        <begin position="25"/>
        <end position="156"/>
    </location>
</feature>
<keyword evidence="1" id="KW-0808">Transferase</keyword>
<name>A0A7W9YHS2_9ACTN</name>
<dbReference type="CDD" id="cd16936">
    <property type="entry name" value="HATPase_RsbW-like"/>
    <property type="match status" value="1"/>
</dbReference>
<keyword evidence="1" id="KW-0723">Serine/threonine-protein kinase</keyword>
<dbReference type="PANTHER" id="PTHR35526">
    <property type="entry name" value="ANTI-SIGMA-F FACTOR RSBW-RELATED"/>
    <property type="match status" value="1"/>
</dbReference>
<protein>
    <submittedName>
        <fullName evidence="3">Anti-sigma regulatory factor (Ser/Thr protein kinase)</fullName>
    </submittedName>
</protein>
<evidence type="ECO:0000313" key="3">
    <source>
        <dbReference type="EMBL" id="MBB6172405.1"/>
    </source>
</evidence>
<accession>A0A7W9YHS2</accession>
<dbReference type="InterPro" id="IPR050267">
    <property type="entry name" value="Anti-sigma-factor_SerPK"/>
</dbReference>
<comment type="caution">
    <text evidence="3">The sequence shown here is derived from an EMBL/GenBank/DDBJ whole genome shotgun (WGS) entry which is preliminary data.</text>
</comment>
<dbReference type="Proteomes" id="UP000546642">
    <property type="component" value="Unassembled WGS sequence"/>
</dbReference>
<keyword evidence="4" id="KW-1185">Reference proteome</keyword>
<dbReference type="InterPro" id="IPR003594">
    <property type="entry name" value="HATPase_dom"/>
</dbReference>
<dbReference type="Pfam" id="PF13581">
    <property type="entry name" value="HATPase_c_2"/>
    <property type="match status" value="1"/>
</dbReference>
<evidence type="ECO:0000259" key="2">
    <source>
        <dbReference type="Pfam" id="PF13581"/>
    </source>
</evidence>